<dbReference type="Gene3D" id="2.30.110.10">
    <property type="entry name" value="Electron Transport, Fmn-binding Protein, Chain A"/>
    <property type="match status" value="1"/>
</dbReference>
<keyword evidence="2" id="KW-1185">Reference proteome</keyword>
<organism evidence="1 2">
    <name type="scientific">Tardiphaga alba</name>
    <dbReference type="NCBI Taxonomy" id="340268"/>
    <lineage>
        <taxon>Bacteria</taxon>
        <taxon>Pseudomonadati</taxon>
        <taxon>Pseudomonadota</taxon>
        <taxon>Alphaproteobacteria</taxon>
        <taxon>Hyphomicrobiales</taxon>
        <taxon>Nitrobacteraceae</taxon>
        <taxon>Tardiphaga</taxon>
    </lineage>
</organism>
<name>A0ABX8A4N1_9BRAD</name>
<reference evidence="1 2" key="1">
    <citation type="submission" date="2019-02" db="EMBL/GenBank/DDBJ databases">
        <title>Emended description of the genus Rhodopseudomonas and description of Rhodopseudomonas albus sp. nov., a non-phototrophic, heavy-metal-tolerant bacterium isolated from garden soil.</title>
        <authorList>
            <person name="Bao Z."/>
            <person name="Cao W.W."/>
            <person name="Sato Y."/>
            <person name="Nishizawa T."/>
            <person name="Zhao J."/>
            <person name="Guo Y."/>
            <person name="Ohta H."/>
        </authorList>
    </citation>
    <scope>NUCLEOTIDE SEQUENCE [LARGE SCALE GENOMIC DNA]</scope>
    <source>
        <strain evidence="1 2">SK50-23</strain>
    </source>
</reference>
<evidence type="ECO:0000313" key="2">
    <source>
        <dbReference type="Proteomes" id="UP000682843"/>
    </source>
</evidence>
<protein>
    <recommendedName>
        <fullName evidence="3">Pyridoxamine 5'-phosphate oxidase putative domain-containing protein</fullName>
    </recommendedName>
</protein>
<dbReference type="EMBL" id="CP036498">
    <property type="protein sequence ID" value="QUS38502.1"/>
    <property type="molecule type" value="Genomic_DNA"/>
</dbReference>
<evidence type="ECO:0008006" key="3">
    <source>
        <dbReference type="Google" id="ProtNLM"/>
    </source>
</evidence>
<accession>A0ABX8A4N1</accession>
<dbReference type="Proteomes" id="UP000682843">
    <property type="component" value="Chromosome"/>
</dbReference>
<dbReference type="RefSeq" id="WP_211912039.1">
    <property type="nucleotide sequence ID" value="NZ_CP036498.1"/>
</dbReference>
<proteinExistence type="predicted"/>
<evidence type="ECO:0000313" key="1">
    <source>
        <dbReference type="EMBL" id="QUS38502.1"/>
    </source>
</evidence>
<dbReference type="InterPro" id="IPR012349">
    <property type="entry name" value="Split_barrel_FMN-bd"/>
</dbReference>
<gene>
    <name evidence="1" type="ORF">RPMA_06395</name>
</gene>
<sequence length="155" mass="16934">MIENISALFNDRVMMLITWPTSSGWPQIARGIGARFVRPDMLAVLVAGSRYPAILGTDWSKGWTAVTVARVTDYTSCQIKGPAELHETVPQDLELVAAYRSRITALFGKAGAEHGTIDEWIGGTDLRRIVIKVCEVYDQTPGPRAGTTVKATAWS</sequence>